<evidence type="ECO:0000256" key="5">
    <source>
        <dbReference type="ARBA" id="ARBA00023136"/>
    </source>
</evidence>
<dbReference type="HAMAP" id="MF_01871">
    <property type="entry name" value="DabA"/>
    <property type="match status" value="1"/>
</dbReference>
<comment type="subcellular location">
    <subcellularLocation>
        <location evidence="6">Cell membrane</location>
        <topology evidence="6">Peripheral membrane protein</topology>
    </subcellularLocation>
</comment>
<evidence type="ECO:0000313" key="7">
    <source>
        <dbReference type="EMBL" id="WQH17196.1"/>
    </source>
</evidence>
<feature type="binding site" evidence="6">
    <location>
        <position position="464"/>
    </location>
    <ligand>
        <name>Zn(2+)</name>
        <dbReference type="ChEBI" id="CHEBI:29105"/>
    </ligand>
</feature>
<evidence type="ECO:0000256" key="1">
    <source>
        <dbReference type="ARBA" id="ARBA00022448"/>
    </source>
</evidence>
<name>A0ABZ0YYS3_9GAMM</name>
<comment type="cofactor">
    <cofactor evidence="6">
        <name>Zn(2+)</name>
        <dbReference type="ChEBI" id="CHEBI:29105"/>
    </cofactor>
</comment>
<evidence type="ECO:0000256" key="6">
    <source>
        <dbReference type="HAMAP-Rule" id="MF_01871"/>
    </source>
</evidence>
<dbReference type="Pfam" id="PF10070">
    <property type="entry name" value="DabA"/>
    <property type="match status" value="1"/>
</dbReference>
<dbReference type="EMBL" id="CP140153">
    <property type="protein sequence ID" value="WQH17196.1"/>
    <property type="molecule type" value="Genomic_DNA"/>
</dbReference>
<protein>
    <recommendedName>
        <fullName evidence="6">Probable inorganic carbon transporter subunit DabA</fullName>
    </recommendedName>
</protein>
<keyword evidence="3 6" id="KW-0479">Metal-binding</keyword>
<feature type="binding site" evidence="6">
    <location>
        <position position="721"/>
    </location>
    <ligand>
        <name>Zn(2+)</name>
        <dbReference type="ChEBI" id="CHEBI:29105"/>
    </ligand>
</feature>
<comment type="similarity">
    <text evidence="6">Belongs to the inorganic carbon transporter (TC 9.A.2) DabA family.</text>
</comment>
<proteinExistence type="inferred from homology"/>
<feature type="binding site" evidence="6">
    <location>
        <position position="736"/>
    </location>
    <ligand>
        <name>Zn(2+)</name>
        <dbReference type="ChEBI" id="CHEBI:29105"/>
    </ligand>
</feature>
<comment type="subunit">
    <text evidence="6">Forms a complex with DabB.</text>
</comment>
<accession>A0ABZ0YYS3</accession>
<evidence type="ECO:0000256" key="4">
    <source>
        <dbReference type="ARBA" id="ARBA00022833"/>
    </source>
</evidence>
<keyword evidence="5 6" id="KW-0472">Membrane</keyword>
<gene>
    <name evidence="6" type="primary">dabA</name>
    <name evidence="7" type="ORF">SR882_04640</name>
</gene>
<keyword evidence="4 6" id="KW-0862">Zinc</keyword>
<evidence type="ECO:0000256" key="2">
    <source>
        <dbReference type="ARBA" id="ARBA00022475"/>
    </source>
</evidence>
<reference evidence="7 8" key="1">
    <citation type="submission" date="2023-11" db="EMBL/GenBank/DDBJ databases">
        <title>MicrobeMod: A computational toolkit for identifying prokaryotic methylation and restriction-modification with nanopore sequencing.</title>
        <authorList>
            <person name="Crits-Christoph A."/>
            <person name="Kang S.C."/>
            <person name="Lee H."/>
            <person name="Ostrov N."/>
        </authorList>
    </citation>
    <scope>NUCLEOTIDE SEQUENCE [LARGE SCALE GENOMIC DNA]</scope>
    <source>
        <strain evidence="7 8">ATCC 49870</strain>
    </source>
</reference>
<organism evidence="7 8">
    <name type="scientific">Guyparkeria halophila</name>
    <dbReference type="NCBI Taxonomy" id="47960"/>
    <lineage>
        <taxon>Bacteria</taxon>
        <taxon>Pseudomonadati</taxon>
        <taxon>Pseudomonadota</taxon>
        <taxon>Gammaproteobacteria</taxon>
        <taxon>Chromatiales</taxon>
        <taxon>Thioalkalibacteraceae</taxon>
        <taxon>Guyparkeria</taxon>
    </lineage>
</organism>
<dbReference type="RefSeq" id="WP_322522176.1">
    <property type="nucleotide sequence ID" value="NZ_CP140153.1"/>
</dbReference>
<keyword evidence="8" id="KW-1185">Reference proteome</keyword>
<keyword evidence="1 6" id="KW-0813">Transport</keyword>
<dbReference type="PANTHER" id="PTHR38344:SF1">
    <property type="entry name" value="INORGANIC CARBON TRANSPORTER SUBUNIT DABA-RELATED"/>
    <property type="match status" value="1"/>
</dbReference>
<dbReference type="PANTHER" id="PTHR38344">
    <property type="entry name" value="UPF0753 PROTEIN AQ_863"/>
    <property type="match status" value="1"/>
</dbReference>
<evidence type="ECO:0000256" key="3">
    <source>
        <dbReference type="ARBA" id="ARBA00022723"/>
    </source>
</evidence>
<comment type="function">
    <text evidence="6">Part of an energy-coupled inorganic carbon pump.</text>
</comment>
<sequence length="1046" mass="117407">MSRLTLGHRLKIRSMVHMAAEPIPFFWPMRTFIHHNPLHGLEHLPFEQGVRQGEQLFHGRGFLPRTDYQRYHAEGKVDDATLGDDIRRFLAERDAIGELDLHGLLQTLLCRTPETVGVRLDLADAEDIKCTMDGETSCAEVTADIDALQEGLARQFPPERPLYESIDLLFGTEIGTTLDELVIKSCLDFFDEGQSTLQMPGREHGFFTAWSALAKRNLRLFLRGLHIKKILAQDTSAEGVIAYVLGELGIEEAHWDGLITRELTRLHGWAGFIRWRSSANRYHWSQTYPADLIDFLAIRLVLGLALIREHARRKRLPATFPELSAYLEQHTAECYLRQAYHGGTVQPEWAHRVDDALAHKHPGRINRLLPEYLQAERFAEARRQADRLLSLAEAAGQTEALKALDADQVDTLLTLLDEFEDGEGMMWLRAMEAVYRKSVLNEIKLLPPAKREKRPFAQALFCIDVRSERIRRQLEHVGDYQTFGIAGFFGVPVSFIGLGKGTELDLCPVQITPKNVVLEVPTGATQIETDFYSSASHVLHDVKSSVLSPYFTVEAIGLLFGFDMIGKTVAPRVYDRWRNRIEPKDASTRLLIDKLSREQGDSIVRSLQRVTIVRAIGQQLGIDRDAITDAMIRELREIAMGNKEGSSEFARQFALSPAAEAEFIETLRDEYRINPSFVSMQMERLGKIGFSTDEQVYFVGQALRMMGMKETFSRFVILAGHASQSDNNPYESALDCGACGGGHGLVSARVLAQMANKSDVRRRLAEQGIHIPDDTWFVPAQHNTTSDEIVLHDLDLLPTSHLVYMERLRNGLRAASRLCAAERLPTLEDGVDPNLDTTTAYRHIQRNTSDWTQVRPEWGLARNAAVVVGGRHLTEDMNLDGRSFLLSYDYKLDSRGRLLDTILSGPLIIGEWINLEHYFSAVDNEGFGSGSKAYHNVAGRFGVMSGNLSDIRTGLPSQTVLKDGRPYHEPLRLLVIVEAPVPHVLAAAGRVPKALSLIVNGWINVVVADPETGHLHFFDRGDWHDLGPAPQRAKQLESIDAEESPA</sequence>
<dbReference type="InterPro" id="IPR018752">
    <property type="entry name" value="DabA"/>
</dbReference>
<evidence type="ECO:0000313" key="8">
    <source>
        <dbReference type="Proteomes" id="UP001327459"/>
    </source>
</evidence>
<keyword evidence="2 6" id="KW-1003">Cell membrane</keyword>
<dbReference type="Proteomes" id="UP001327459">
    <property type="component" value="Chromosome"/>
</dbReference>
<feature type="binding site" evidence="6">
    <location>
        <position position="462"/>
    </location>
    <ligand>
        <name>Zn(2+)</name>
        <dbReference type="ChEBI" id="CHEBI:29105"/>
    </ligand>
</feature>